<feature type="coiled-coil region" evidence="1">
    <location>
        <begin position="45"/>
        <end position="86"/>
    </location>
</feature>
<proteinExistence type="predicted"/>
<evidence type="ECO:0000256" key="1">
    <source>
        <dbReference type="SAM" id="Coils"/>
    </source>
</evidence>
<name>A0A8S5P216_9CAUD</name>
<protein>
    <submittedName>
        <fullName evidence="2">Uncharacterized protein</fullName>
    </submittedName>
</protein>
<accession>A0A8S5P216</accession>
<evidence type="ECO:0000313" key="2">
    <source>
        <dbReference type="EMBL" id="DAE00693.1"/>
    </source>
</evidence>
<reference evidence="2" key="1">
    <citation type="journal article" date="2021" name="Proc. Natl. Acad. Sci. U.S.A.">
        <title>A Catalog of Tens of Thousands of Viruses from Human Metagenomes Reveals Hidden Associations with Chronic Diseases.</title>
        <authorList>
            <person name="Tisza M.J."/>
            <person name="Buck C.B."/>
        </authorList>
    </citation>
    <scope>NUCLEOTIDE SEQUENCE</scope>
    <source>
        <strain evidence="2">Ct8Uw4</strain>
    </source>
</reference>
<keyword evidence="1" id="KW-0175">Coiled coil</keyword>
<organism evidence="2">
    <name type="scientific">Myoviridae sp. ct8Uw4</name>
    <dbReference type="NCBI Taxonomy" id="2825040"/>
    <lineage>
        <taxon>Viruses</taxon>
        <taxon>Duplodnaviria</taxon>
        <taxon>Heunggongvirae</taxon>
        <taxon>Uroviricota</taxon>
        <taxon>Caudoviricetes</taxon>
    </lineage>
</organism>
<sequence length="127" mass="13687">MKWGVLALSLAALIGGTYQTGYRAAAMKKDAEIAVIRAEQVAGLLAAEQAHNAKLEQAAAEWRQRLESAERQARGLAAAKNELIRQSETLRGRIHATVKQDEARGGCINGLGPDSLRLYNQALGYAD</sequence>
<dbReference type="EMBL" id="BK015307">
    <property type="protein sequence ID" value="DAE00693.1"/>
    <property type="molecule type" value="Genomic_DNA"/>
</dbReference>